<evidence type="ECO:0000256" key="1">
    <source>
        <dbReference type="SAM" id="MobiDB-lite"/>
    </source>
</evidence>
<protein>
    <submittedName>
        <fullName evidence="2">Uncharacterized protein</fullName>
    </submittedName>
</protein>
<sequence length="173" mass="19848">MNFSNDPSKRKGPITRSLALKPRENPSRGNLDLESRIMHQEIDDKEFKITKGVTAKKKPGRKPKSSTGYAEAASNMKLEFVDVEAEAEEETIIHKDGVGSPFTYNSHNTYHNGMEMPWVSVQNGLCHCLIELYIYICRGNYDFIKMMDTCLVFPRAVPKSHMKAPWEYAFLWK</sequence>
<keyword evidence="3" id="KW-1185">Reference proteome</keyword>
<name>A0ABU6WL01_9FABA</name>
<feature type="compositionally biased region" description="Basic and acidic residues" evidence="1">
    <location>
        <begin position="21"/>
        <end position="33"/>
    </location>
</feature>
<accession>A0ABU6WL01</accession>
<dbReference type="Proteomes" id="UP001341840">
    <property type="component" value="Unassembled WGS sequence"/>
</dbReference>
<comment type="caution">
    <text evidence="2">The sequence shown here is derived from an EMBL/GenBank/DDBJ whole genome shotgun (WGS) entry which is preliminary data.</text>
</comment>
<proteinExistence type="predicted"/>
<evidence type="ECO:0000313" key="2">
    <source>
        <dbReference type="EMBL" id="MED6185338.1"/>
    </source>
</evidence>
<dbReference type="EMBL" id="JASCZI010181686">
    <property type="protein sequence ID" value="MED6185338.1"/>
    <property type="molecule type" value="Genomic_DNA"/>
</dbReference>
<evidence type="ECO:0000313" key="3">
    <source>
        <dbReference type="Proteomes" id="UP001341840"/>
    </source>
</evidence>
<reference evidence="2 3" key="1">
    <citation type="journal article" date="2023" name="Plants (Basel)">
        <title>Bridging the Gap: Combining Genomics and Transcriptomics Approaches to Understand Stylosanthes scabra, an Orphan Legume from the Brazilian Caatinga.</title>
        <authorList>
            <person name="Ferreira-Neto J.R.C."/>
            <person name="da Silva M.D."/>
            <person name="Binneck E."/>
            <person name="de Melo N.F."/>
            <person name="da Silva R.H."/>
            <person name="de Melo A.L.T.M."/>
            <person name="Pandolfi V."/>
            <person name="Bustamante F.O."/>
            <person name="Brasileiro-Vidal A.C."/>
            <person name="Benko-Iseppon A.M."/>
        </authorList>
    </citation>
    <scope>NUCLEOTIDE SEQUENCE [LARGE SCALE GENOMIC DNA]</scope>
    <source>
        <tissue evidence="2">Leaves</tissue>
    </source>
</reference>
<gene>
    <name evidence="2" type="ORF">PIB30_056037</name>
</gene>
<feature type="region of interest" description="Disordered" evidence="1">
    <location>
        <begin position="1"/>
        <end position="33"/>
    </location>
</feature>
<organism evidence="2 3">
    <name type="scientific">Stylosanthes scabra</name>
    <dbReference type="NCBI Taxonomy" id="79078"/>
    <lineage>
        <taxon>Eukaryota</taxon>
        <taxon>Viridiplantae</taxon>
        <taxon>Streptophyta</taxon>
        <taxon>Embryophyta</taxon>
        <taxon>Tracheophyta</taxon>
        <taxon>Spermatophyta</taxon>
        <taxon>Magnoliopsida</taxon>
        <taxon>eudicotyledons</taxon>
        <taxon>Gunneridae</taxon>
        <taxon>Pentapetalae</taxon>
        <taxon>rosids</taxon>
        <taxon>fabids</taxon>
        <taxon>Fabales</taxon>
        <taxon>Fabaceae</taxon>
        <taxon>Papilionoideae</taxon>
        <taxon>50 kb inversion clade</taxon>
        <taxon>dalbergioids sensu lato</taxon>
        <taxon>Dalbergieae</taxon>
        <taxon>Pterocarpus clade</taxon>
        <taxon>Stylosanthes</taxon>
    </lineage>
</organism>